<feature type="transmembrane region" description="Helical" evidence="7">
    <location>
        <begin position="12"/>
        <end position="34"/>
    </location>
</feature>
<name>A0ABR1P8P6_DIAER</name>
<evidence type="ECO:0000256" key="4">
    <source>
        <dbReference type="ARBA" id="ARBA00023136"/>
    </source>
</evidence>
<evidence type="ECO:0000256" key="2">
    <source>
        <dbReference type="ARBA" id="ARBA00022692"/>
    </source>
</evidence>
<feature type="transmembrane region" description="Helical" evidence="7">
    <location>
        <begin position="40"/>
        <end position="60"/>
    </location>
</feature>
<comment type="subcellular location">
    <subcellularLocation>
        <location evidence="1">Membrane</location>
        <topology evidence="1">Multi-pass membrane protein</topology>
    </subcellularLocation>
</comment>
<evidence type="ECO:0000313" key="11">
    <source>
        <dbReference type="Proteomes" id="UP001430848"/>
    </source>
</evidence>
<evidence type="ECO:0000256" key="1">
    <source>
        <dbReference type="ARBA" id="ARBA00004141"/>
    </source>
</evidence>
<feature type="domain" description="DUF7730" evidence="9">
    <location>
        <begin position="321"/>
        <end position="448"/>
    </location>
</feature>
<dbReference type="Proteomes" id="UP001430848">
    <property type="component" value="Unassembled WGS sequence"/>
</dbReference>
<evidence type="ECO:0000256" key="3">
    <source>
        <dbReference type="ARBA" id="ARBA00022989"/>
    </source>
</evidence>
<dbReference type="PANTHER" id="PTHR33048">
    <property type="entry name" value="PTH11-LIKE INTEGRAL MEMBRANE PROTEIN (AFU_ORTHOLOGUE AFUA_5G11245)"/>
    <property type="match status" value="1"/>
</dbReference>
<gene>
    <name evidence="10" type="ORF">SLS63_006177</name>
</gene>
<feature type="compositionally biased region" description="Polar residues" evidence="6">
    <location>
        <begin position="242"/>
        <end position="251"/>
    </location>
</feature>
<keyword evidence="3 7" id="KW-1133">Transmembrane helix</keyword>
<proteinExistence type="inferred from homology"/>
<evidence type="ECO:0000259" key="9">
    <source>
        <dbReference type="Pfam" id="PF24864"/>
    </source>
</evidence>
<evidence type="ECO:0000256" key="5">
    <source>
        <dbReference type="ARBA" id="ARBA00038359"/>
    </source>
</evidence>
<dbReference type="Pfam" id="PF24864">
    <property type="entry name" value="DUF7730"/>
    <property type="match status" value="1"/>
</dbReference>
<dbReference type="InterPro" id="IPR052337">
    <property type="entry name" value="SAT4-like"/>
</dbReference>
<comment type="similarity">
    <text evidence="5">Belongs to the SAT4 family.</text>
</comment>
<comment type="caution">
    <text evidence="10">The sequence shown here is derived from an EMBL/GenBank/DDBJ whole genome shotgun (WGS) entry which is preliminary data.</text>
</comment>
<evidence type="ECO:0000256" key="6">
    <source>
        <dbReference type="SAM" id="MobiDB-lite"/>
    </source>
</evidence>
<dbReference type="PANTHER" id="PTHR33048:SF47">
    <property type="entry name" value="INTEGRAL MEMBRANE PROTEIN-RELATED"/>
    <property type="match status" value="1"/>
</dbReference>
<feature type="domain" description="Rhodopsin" evidence="8">
    <location>
        <begin position="2"/>
        <end position="66"/>
    </location>
</feature>
<protein>
    <submittedName>
        <fullName evidence="10">Uncharacterized protein</fullName>
    </submittedName>
</protein>
<feature type="region of interest" description="Disordered" evidence="6">
    <location>
        <begin position="78"/>
        <end position="102"/>
    </location>
</feature>
<reference evidence="10 11" key="1">
    <citation type="submission" date="2024-02" db="EMBL/GenBank/DDBJ databases">
        <title>De novo assembly and annotation of 12 fungi associated with fruit tree decline syndrome in Ontario, Canada.</title>
        <authorList>
            <person name="Sulman M."/>
            <person name="Ellouze W."/>
            <person name="Ilyukhin E."/>
        </authorList>
    </citation>
    <scope>NUCLEOTIDE SEQUENCE [LARGE SCALE GENOMIC DNA]</scope>
    <source>
        <strain evidence="10 11">M169</strain>
    </source>
</reference>
<organism evidence="10 11">
    <name type="scientific">Diaporthe eres</name>
    <name type="common">Phomopsis oblonga</name>
    <dbReference type="NCBI Taxonomy" id="83184"/>
    <lineage>
        <taxon>Eukaryota</taxon>
        <taxon>Fungi</taxon>
        <taxon>Dikarya</taxon>
        <taxon>Ascomycota</taxon>
        <taxon>Pezizomycotina</taxon>
        <taxon>Sordariomycetes</taxon>
        <taxon>Sordariomycetidae</taxon>
        <taxon>Diaporthales</taxon>
        <taxon>Diaporthaceae</taxon>
        <taxon>Diaporthe</taxon>
        <taxon>Diaporthe eres species complex</taxon>
    </lineage>
</organism>
<keyword evidence="4 7" id="KW-0472">Membrane</keyword>
<dbReference type="InterPro" id="IPR056632">
    <property type="entry name" value="DUF7730"/>
</dbReference>
<keyword evidence="2 7" id="KW-0812">Transmembrane</keyword>
<dbReference type="EMBL" id="JAKNSF020000029">
    <property type="protein sequence ID" value="KAK7729304.1"/>
    <property type="molecule type" value="Genomic_DNA"/>
</dbReference>
<dbReference type="InterPro" id="IPR049326">
    <property type="entry name" value="Rhodopsin_dom_fungi"/>
</dbReference>
<feature type="region of interest" description="Disordered" evidence="6">
    <location>
        <begin position="237"/>
        <end position="261"/>
    </location>
</feature>
<dbReference type="Pfam" id="PF20684">
    <property type="entry name" value="Fung_rhodopsin"/>
    <property type="match status" value="1"/>
</dbReference>
<sequence>MVPLREKIGLGLIFALGFFTILVSTGRFMFMLFLTNDISLSVWTTVEMCISVMVVSLMAMRPLLRRFGQAVTKTISRIKKDSTDQRNKEPRLPSHEGDMSYEKAPLPYNTDRWWKWPVDLDVNSMSVTTQSGSTGTQRTGMSTQISTRASQLSHKATRHDTAGTGLLLREEPPSPLEMDAQEVQILGNVRRDTNATMAPKVKPSRYPKRKRAEVNYEIDMSIDGDLDLEDAGYFSEELGEDSTASASSAHSQRPDAVAEVEVDSEFEDATFGSRRIKKVGNSSICVPHFTDVEQRKVVAKPKAKSQPKVKPPPKFKPFRLMDLPPELRLKVYEEALVDPHGVNIRTYSDRWESFPVHVSLKDIGDRYSSFRPRSCYVRGQWTKIDDGAVPKKKYQLSPNLLATCKTVHDEAVSFLWTQPFIFADVHGLHSFLLMLRPATISRLRDITLLKYGWINNRCLQAFVLLRDAPLLQNLRLNCTVRPNIRVRSGVPKEVGIGQQLATKLYRDCYPFLKALSQHQGPESILSVFKFHRDEFKSSYFNPATVSWVEDSWSQARQDNILAAMIAELNTIMSRKIVPRFPRSRY</sequence>
<keyword evidence="11" id="KW-1185">Reference proteome</keyword>
<evidence type="ECO:0000256" key="7">
    <source>
        <dbReference type="SAM" id="Phobius"/>
    </source>
</evidence>
<feature type="compositionally biased region" description="Basic and acidic residues" evidence="6">
    <location>
        <begin position="78"/>
        <end position="101"/>
    </location>
</feature>
<evidence type="ECO:0000259" key="8">
    <source>
        <dbReference type="Pfam" id="PF20684"/>
    </source>
</evidence>
<accession>A0ABR1P8P6</accession>
<evidence type="ECO:0000313" key="10">
    <source>
        <dbReference type="EMBL" id="KAK7729304.1"/>
    </source>
</evidence>